<sequence length="347" mass="37480">MKSKFIWLTSLILITIFTNCKKSEQAQPSSSSTDQDPFMVSNSVSVADIGTTNKVITIAGKANTSGSADGAGSIARFNHPMGIQLLKDGSLYVADEYNDVIRKITPEYQVSTENLNTGSYGSLLRPLYVGEDDKKNLHVIGLVEIGGGGTQQWLFDPGRNVLASDGGFYITHACLAKDPYADFFWSSSGYGIFVSYADVLNIPQHSINESTLFGDPNEENERGFRLTGLFTGRNNVIYFAHNTGLYKHTPSGVDALINTGTPLGNITSIVLNADCKTMYLAADGYIKRIVNGTVSKLAGPNTAHPDGRDGVGFDADVNANSLALGDHENALYFSDTKTHTIKKLQLK</sequence>
<evidence type="ECO:0000313" key="2">
    <source>
        <dbReference type="Proteomes" id="UP000638732"/>
    </source>
</evidence>
<dbReference type="EMBL" id="WWEO01000039">
    <property type="protein sequence ID" value="NCD68822.1"/>
    <property type="molecule type" value="Genomic_DNA"/>
</dbReference>
<comment type="caution">
    <text evidence="1">The sequence shown here is derived from an EMBL/GenBank/DDBJ whole genome shotgun (WGS) entry which is preliminary data.</text>
</comment>
<dbReference type="Gene3D" id="2.120.10.30">
    <property type="entry name" value="TolB, C-terminal domain"/>
    <property type="match status" value="1"/>
</dbReference>
<dbReference type="RefSeq" id="WP_166584839.1">
    <property type="nucleotide sequence ID" value="NZ_WWEO01000039.1"/>
</dbReference>
<reference evidence="1" key="1">
    <citation type="submission" date="2020-01" db="EMBL/GenBank/DDBJ databases">
        <authorList>
            <person name="Seo Y.L."/>
        </authorList>
    </citation>
    <scope>NUCLEOTIDE SEQUENCE</scope>
    <source>
        <strain evidence="1">R11</strain>
    </source>
</reference>
<evidence type="ECO:0000313" key="1">
    <source>
        <dbReference type="EMBL" id="NCD68822.1"/>
    </source>
</evidence>
<dbReference type="InterPro" id="IPR011042">
    <property type="entry name" value="6-blade_b-propeller_TolB-like"/>
</dbReference>
<evidence type="ECO:0008006" key="3">
    <source>
        <dbReference type="Google" id="ProtNLM"/>
    </source>
</evidence>
<keyword evidence="2" id="KW-1185">Reference proteome</keyword>
<proteinExistence type="predicted"/>
<dbReference type="PANTHER" id="PTHR46388">
    <property type="entry name" value="NHL REPEAT-CONTAINING PROTEIN 2"/>
    <property type="match status" value="1"/>
</dbReference>
<protein>
    <recommendedName>
        <fullName evidence="3">NHL repeat-containing protein</fullName>
    </recommendedName>
</protein>
<dbReference type="AlphaFoldDB" id="A0A965ZFH1"/>
<gene>
    <name evidence="1" type="ORF">GSY63_05590</name>
</gene>
<reference evidence="1" key="2">
    <citation type="submission" date="2020-10" db="EMBL/GenBank/DDBJ databases">
        <title>Mucilaginibacter sp. nov., isolated from soil.</title>
        <authorList>
            <person name="Jeon C.O."/>
        </authorList>
    </citation>
    <scope>NUCLEOTIDE SEQUENCE</scope>
    <source>
        <strain evidence="1">R11</strain>
    </source>
</reference>
<accession>A0A965ZFH1</accession>
<organism evidence="1 2">
    <name type="scientific">Mucilaginibacter agri</name>
    <dbReference type="NCBI Taxonomy" id="2695265"/>
    <lineage>
        <taxon>Bacteria</taxon>
        <taxon>Pseudomonadati</taxon>
        <taxon>Bacteroidota</taxon>
        <taxon>Sphingobacteriia</taxon>
        <taxon>Sphingobacteriales</taxon>
        <taxon>Sphingobacteriaceae</taxon>
        <taxon>Mucilaginibacter</taxon>
    </lineage>
</organism>
<dbReference type="SUPFAM" id="SSF63829">
    <property type="entry name" value="Calcium-dependent phosphotriesterase"/>
    <property type="match status" value="2"/>
</dbReference>
<dbReference type="PANTHER" id="PTHR46388:SF2">
    <property type="entry name" value="NHL REPEAT-CONTAINING PROTEIN 2"/>
    <property type="match status" value="1"/>
</dbReference>
<dbReference type="Proteomes" id="UP000638732">
    <property type="component" value="Unassembled WGS sequence"/>
</dbReference>
<name>A0A965ZFH1_9SPHI</name>